<dbReference type="SMART" id="SM00347">
    <property type="entry name" value="HTH_MARR"/>
    <property type="match status" value="1"/>
</dbReference>
<dbReference type="Pfam" id="PF01047">
    <property type="entry name" value="MarR"/>
    <property type="match status" value="1"/>
</dbReference>
<keyword evidence="3" id="KW-1185">Reference proteome</keyword>
<feature type="domain" description="HTH marR-type" evidence="1">
    <location>
        <begin position="18"/>
        <end position="150"/>
    </location>
</feature>
<evidence type="ECO:0000313" key="3">
    <source>
        <dbReference type="Proteomes" id="UP000233458"/>
    </source>
</evidence>
<evidence type="ECO:0000313" key="2">
    <source>
        <dbReference type="EMBL" id="AUG53582.1"/>
    </source>
</evidence>
<dbReference type="PROSITE" id="PS50995">
    <property type="entry name" value="HTH_MARR_2"/>
    <property type="match status" value="1"/>
</dbReference>
<organism evidence="2 3">
    <name type="scientific">Thalassospira marina</name>
    <dbReference type="NCBI Taxonomy" id="2048283"/>
    <lineage>
        <taxon>Bacteria</taxon>
        <taxon>Pseudomonadati</taxon>
        <taxon>Pseudomonadota</taxon>
        <taxon>Alphaproteobacteria</taxon>
        <taxon>Rhodospirillales</taxon>
        <taxon>Thalassospiraceae</taxon>
        <taxon>Thalassospira</taxon>
    </lineage>
</organism>
<dbReference type="InterPro" id="IPR036388">
    <property type="entry name" value="WH-like_DNA-bd_sf"/>
</dbReference>
<proteinExistence type="predicted"/>
<dbReference type="RefSeq" id="WP_101285136.1">
    <property type="nucleotide sequence ID" value="NZ_CP024199.1"/>
</dbReference>
<dbReference type="Gene3D" id="1.10.10.10">
    <property type="entry name" value="Winged helix-like DNA-binding domain superfamily/Winged helix DNA-binding domain"/>
    <property type="match status" value="1"/>
</dbReference>
<dbReference type="EMBL" id="CP024199">
    <property type="protein sequence ID" value="AUG53582.1"/>
    <property type="molecule type" value="Genomic_DNA"/>
</dbReference>
<name>A0ABN5FGY6_9PROT</name>
<evidence type="ECO:0000259" key="1">
    <source>
        <dbReference type="PROSITE" id="PS50995"/>
    </source>
</evidence>
<protein>
    <submittedName>
        <fullName evidence="2">MarR family transcriptional regulator</fullName>
    </submittedName>
</protein>
<accession>A0ABN5FGY6</accession>
<dbReference type="PANTHER" id="PTHR39515">
    <property type="entry name" value="CONSERVED PROTEIN"/>
    <property type="match status" value="1"/>
</dbReference>
<sequence length="153" mass="16919">MTEKPENTASSPAALALATDLHALIGRLRRKLRRQAHMGDLNWTQKSVLRHLDRNGSATVTGLARAEGVRTQSMGAQVMSLIKAGLVQGAPHPNDGRKTLLSLTPSCKEWLRASRALREDWLYHSILDNFTEKEQQTLADATALLQRIVDVTD</sequence>
<dbReference type="Gene3D" id="1.10.287.100">
    <property type="match status" value="1"/>
</dbReference>
<dbReference type="SUPFAM" id="SSF46785">
    <property type="entry name" value="Winged helix' DNA-binding domain"/>
    <property type="match status" value="1"/>
</dbReference>
<dbReference type="InterPro" id="IPR036390">
    <property type="entry name" value="WH_DNA-bd_sf"/>
</dbReference>
<dbReference type="InterPro" id="IPR000835">
    <property type="entry name" value="HTH_MarR-typ"/>
</dbReference>
<gene>
    <name evidence="2" type="ORF">CSC3H3_13300</name>
</gene>
<dbReference type="PANTHER" id="PTHR39515:SF2">
    <property type="entry name" value="HTH-TYPE TRANSCRIPTIONAL REGULATOR RV0880"/>
    <property type="match status" value="1"/>
</dbReference>
<reference evidence="2 3" key="1">
    <citation type="submission" date="2017-10" db="EMBL/GenBank/DDBJ databases">
        <title>Biodiversity and function of Thalassospira species in the particle-attached aromatic-hydrocarbon-degrading consortia from the surface seawater of the China South Sea.</title>
        <authorList>
            <person name="Dong C."/>
            <person name="Liu R."/>
            <person name="Shao Z."/>
        </authorList>
    </citation>
    <scope>NUCLEOTIDE SEQUENCE [LARGE SCALE GENOMIC DNA]</scope>
    <source>
        <strain evidence="2 3">CSC3H3</strain>
    </source>
</reference>
<dbReference type="InterPro" id="IPR052526">
    <property type="entry name" value="HTH-type_Bedaq_tolerance"/>
</dbReference>
<dbReference type="Proteomes" id="UP000233458">
    <property type="component" value="Chromosome"/>
</dbReference>